<gene>
    <name evidence="3" type="ORF">LARV_02139</name>
</gene>
<evidence type="ECO:0000313" key="3">
    <source>
        <dbReference type="EMBL" id="GAP14371.1"/>
    </source>
</evidence>
<name>A0A0S7BIG9_9CHLR</name>
<keyword evidence="2" id="KW-0472">Membrane</keyword>
<protein>
    <submittedName>
        <fullName evidence="3">Uncharacterized protein</fullName>
    </submittedName>
</protein>
<evidence type="ECO:0000256" key="1">
    <source>
        <dbReference type="SAM" id="MobiDB-lite"/>
    </source>
</evidence>
<dbReference type="EMBL" id="DF967972">
    <property type="protein sequence ID" value="GAP14371.1"/>
    <property type="molecule type" value="Genomic_DNA"/>
</dbReference>
<dbReference type="Proteomes" id="UP000055060">
    <property type="component" value="Unassembled WGS sequence"/>
</dbReference>
<dbReference type="AlphaFoldDB" id="A0A0S7BIG9"/>
<dbReference type="STRING" id="360412.LARV_02139"/>
<evidence type="ECO:0000313" key="4">
    <source>
        <dbReference type="Proteomes" id="UP000055060"/>
    </source>
</evidence>
<accession>A0A0S7BIG9</accession>
<sequence length="88" mass="10106">MNDISPLGWVILGLLALFLVVLNLSLFTAWRDKKKGRDKDSNSPFQGLEQSIRKPWKKEDEMLSELARRAAELRRKSDSSQDSKDDSK</sequence>
<feature type="transmembrane region" description="Helical" evidence="2">
    <location>
        <begin position="6"/>
        <end position="30"/>
    </location>
</feature>
<keyword evidence="4" id="KW-1185">Reference proteome</keyword>
<keyword evidence="2" id="KW-1133">Transmembrane helix</keyword>
<reference evidence="3" key="1">
    <citation type="submission" date="2015-07" db="EMBL/GenBank/DDBJ databases">
        <title>Draft Genome Sequences of Anaerolinea thermolimosa IMO-1, Bellilinea caldifistulae GOMI-1, Leptolinea tardivitalis YMTK-2, Levilinea saccharolytica KIBI-1,Longilinea arvoryzae KOME-1, Previously Described as Members of the Anaerolineaceae (Chloroflexi).</title>
        <authorList>
            <person name="Sekiguchi Y."/>
            <person name="Ohashi A."/>
            <person name="Matsuura N."/>
            <person name="Tourlousse M.D."/>
        </authorList>
    </citation>
    <scope>NUCLEOTIDE SEQUENCE [LARGE SCALE GENOMIC DNA]</scope>
    <source>
        <strain evidence="3">KOME-1</strain>
    </source>
</reference>
<feature type="region of interest" description="Disordered" evidence="1">
    <location>
        <begin position="32"/>
        <end position="56"/>
    </location>
</feature>
<organism evidence="3">
    <name type="scientific">Longilinea arvoryzae</name>
    <dbReference type="NCBI Taxonomy" id="360412"/>
    <lineage>
        <taxon>Bacteria</taxon>
        <taxon>Bacillati</taxon>
        <taxon>Chloroflexota</taxon>
        <taxon>Anaerolineae</taxon>
        <taxon>Anaerolineales</taxon>
        <taxon>Anaerolineaceae</taxon>
        <taxon>Longilinea</taxon>
    </lineage>
</organism>
<keyword evidence="2" id="KW-0812">Transmembrane</keyword>
<proteinExistence type="predicted"/>
<evidence type="ECO:0000256" key="2">
    <source>
        <dbReference type="SAM" id="Phobius"/>
    </source>
</evidence>